<evidence type="ECO:0000256" key="7">
    <source>
        <dbReference type="ARBA" id="ARBA00043855"/>
    </source>
</evidence>
<sequence>MGMAAAESQFHVLAVDDSIIDRKLIERLLRTSSYQVTTVDSGSKALEFLGLRENQNTNPSTPSVSPNYNRHQEVEVNLVITDYCMPGMTGYDLLKKIKESSSLRNIPVVIMSSENVPSRISRCLEEGAEEFFLKPVRLSDLNKLKPHMKKTKLKDERQGTAQEIENSEVLQQQDQQQEAPKPQDPQPESESHPQPTIEQQQQSLQQPNNNKRKTMEQGLSPETDRTRPRYSGIATVRILSSVSSLVFYTFQGSKGKNQSRYFLSVVLGSKGINQSLHLQHSPKLSMHAEFLGKIVVNRVFLGTFDMSSGSVRRVSRQDIQLVQNLIERCLQLYMSQKEVVETLLAQAKIEPGFTELVWQKLEEENEEFFKAYYARLVLKQQILQFNKLLDQQVQLMQLHSTAVASLPTTNGSHIPAVSSLPNSNGSHIPAMPENAACYTADRTQTSLKPENMQHSVDSRLSNVFNNGGSSLHTNMHAAVDMSAHGNRINGPPSMLSAQSANMGLIQGINGGMIKSEPGYSGCSPYMFGTDGNVLEPRPAIGGSSVTSFANVESNSHSLNDAVLDPDTSSFGFLGQIPRNFSLSDLTADFSQSSDILETYSRSPFLATDNENFLDRGEQDNNRLDSISEGLSYEDFGSE</sequence>
<keyword evidence="4" id="KW-0805">Transcription regulation</keyword>
<feature type="compositionally biased region" description="Basic and acidic residues" evidence="9">
    <location>
        <begin position="612"/>
        <end position="622"/>
    </location>
</feature>
<protein>
    <submittedName>
        <fullName evidence="11">Two-component response regulator ARR-A family</fullName>
    </submittedName>
</protein>
<reference evidence="11 12" key="1">
    <citation type="submission" date="2019-04" db="EMBL/GenBank/DDBJ databases">
        <title>An improved genome assembly and genetic linkage map for asparagus bean, Vigna unguiculata ssp. sesquipedialis.</title>
        <authorList>
            <person name="Xia Q."/>
            <person name="Zhang R."/>
            <person name="Dong Y."/>
        </authorList>
    </citation>
    <scope>NUCLEOTIDE SEQUENCE [LARGE SCALE GENOMIC DNA]</scope>
    <source>
        <tissue evidence="11">Leaf</tissue>
    </source>
</reference>
<dbReference type="Pfam" id="PF00072">
    <property type="entry name" value="Response_reg"/>
    <property type="match status" value="1"/>
</dbReference>
<evidence type="ECO:0000256" key="8">
    <source>
        <dbReference type="PROSITE-ProRule" id="PRU00169"/>
    </source>
</evidence>
<keyword evidence="1 8" id="KW-0597">Phosphoprotein</keyword>
<dbReference type="PANTHER" id="PTHR43874:SF167">
    <property type="entry name" value="TWO-COMPONENT RESPONSE REGULATOR ARR9"/>
    <property type="match status" value="1"/>
</dbReference>
<dbReference type="SMART" id="SM00448">
    <property type="entry name" value="REC"/>
    <property type="match status" value="1"/>
</dbReference>
<dbReference type="CDD" id="cd17581">
    <property type="entry name" value="REC_typeA_ARR"/>
    <property type="match status" value="1"/>
</dbReference>
<dbReference type="NCBIfam" id="TIGR01589">
    <property type="entry name" value="A_thal_3526"/>
    <property type="match status" value="1"/>
</dbReference>
<dbReference type="PROSITE" id="PS50110">
    <property type="entry name" value="RESPONSE_REGULATORY"/>
    <property type="match status" value="1"/>
</dbReference>
<keyword evidence="2" id="KW-0932">Cytokinin signaling pathway</keyword>
<evidence type="ECO:0000256" key="9">
    <source>
        <dbReference type="SAM" id="MobiDB-lite"/>
    </source>
</evidence>
<evidence type="ECO:0000313" key="11">
    <source>
        <dbReference type="EMBL" id="QCD97015.1"/>
    </source>
</evidence>
<evidence type="ECO:0000256" key="4">
    <source>
        <dbReference type="ARBA" id="ARBA00023015"/>
    </source>
</evidence>
<keyword evidence="3" id="KW-0902">Two-component regulatory system</keyword>
<feature type="region of interest" description="Disordered" evidence="9">
    <location>
        <begin position="612"/>
        <end position="638"/>
    </location>
</feature>
<evidence type="ECO:0000256" key="3">
    <source>
        <dbReference type="ARBA" id="ARBA00023012"/>
    </source>
</evidence>
<dbReference type="InterPro" id="IPR011006">
    <property type="entry name" value="CheY-like_superfamily"/>
</dbReference>
<keyword evidence="12" id="KW-1185">Reference proteome</keyword>
<name>A0A4D6M6Z5_VIGUN</name>
<dbReference type="InterPro" id="IPR006476">
    <property type="entry name" value="CHP01589_pln"/>
</dbReference>
<proteinExistence type="inferred from homology"/>
<gene>
    <name evidence="11" type="ORF">DEO72_LG6g1725</name>
</gene>
<dbReference type="Pfam" id="PF09713">
    <property type="entry name" value="A_thal_3526"/>
    <property type="match status" value="1"/>
</dbReference>
<dbReference type="EMBL" id="CP039350">
    <property type="protein sequence ID" value="QCD97015.1"/>
    <property type="molecule type" value="Genomic_DNA"/>
</dbReference>
<dbReference type="Gene3D" id="3.40.50.2300">
    <property type="match status" value="1"/>
</dbReference>
<dbReference type="InterPro" id="IPR045279">
    <property type="entry name" value="ARR-like"/>
</dbReference>
<dbReference type="InterPro" id="IPR001789">
    <property type="entry name" value="Sig_transdc_resp-reg_receiver"/>
</dbReference>
<accession>A0A4D6M6Z5</accession>
<organism evidence="11 12">
    <name type="scientific">Vigna unguiculata</name>
    <name type="common">Cowpea</name>
    <dbReference type="NCBI Taxonomy" id="3917"/>
    <lineage>
        <taxon>Eukaryota</taxon>
        <taxon>Viridiplantae</taxon>
        <taxon>Streptophyta</taxon>
        <taxon>Embryophyta</taxon>
        <taxon>Tracheophyta</taxon>
        <taxon>Spermatophyta</taxon>
        <taxon>Magnoliopsida</taxon>
        <taxon>eudicotyledons</taxon>
        <taxon>Gunneridae</taxon>
        <taxon>Pentapetalae</taxon>
        <taxon>rosids</taxon>
        <taxon>fabids</taxon>
        <taxon>Fabales</taxon>
        <taxon>Fabaceae</taxon>
        <taxon>Papilionoideae</taxon>
        <taxon>50 kb inversion clade</taxon>
        <taxon>NPAAA clade</taxon>
        <taxon>indigoferoid/millettioid clade</taxon>
        <taxon>Phaseoleae</taxon>
        <taxon>Vigna</taxon>
    </lineage>
</organism>
<feature type="modified residue" description="4-aspartylphosphate" evidence="8">
    <location>
        <position position="82"/>
    </location>
</feature>
<evidence type="ECO:0000313" key="12">
    <source>
        <dbReference type="Proteomes" id="UP000501690"/>
    </source>
</evidence>
<dbReference type="PANTHER" id="PTHR43874">
    <property type="entry name" value="TWO-COMPONENT RESPONSE REGULATOR"/>
    <property type="match status" value="1"/>
</dbReference>
<evidence type="ECO:0000256" key="2">
    <source>
        <dbReference type="ARBA" id="ARBA00022864"/>
    </source>
</evidence>
<dbReference type="Proteomes" id="UP000501690">
    <property type="component" value="Linkage Group LG6"/>
</dbReference>
<evidence type="ECO:0000256" key="5">
    <source>
        <dbReference type="ARBA" id="ARBA00023163"/>
    </source>
</evidence>
<dbReference type="SUPFAM" id="SSF52172">
    <property type="entry name" value="CheY-like"/>
    <property type="match status" value="1"/>
</dbReference>
<comment type="function">
    <text evidence="7">Functions as a response regulator involved in His-to-Asp phosphorelay signal transduction system. Phosphorylation of the Asp residue in the receiver domain activates the ability of the protein to promote the transcription of target genes. Type-A response regulators seem to act as negative regulators of the cytokinin signaling.</text>
</comment>
<dbReference type="GO" id="GO:0000160">
    <property type="term" value="P:phosphorelay signal transduction system"/>
    <property type="evidence" value="ECO:0007669"/>
    <property type="project" value="UniProtKB-KW"/>
</dbReference>
<dbReference type="GO" id="GO:0009736">
    <property type="term" value="P:cytokinin-activated signaling pathway"/>
    <property type="evidence" value="ECO:0007669"/>
    <property type="project" value="UniProtKB-KW"/>
</dbReference>
<evidence type="ECO:0000256" key="1">
    <source>
        <dbReference type="ARBA" id="ARBA00022553"/>
    </source>
</evidence>
<evidence type="ECO:0000259" key="10">
    <source>
        <dbReference type="PROSITE" id="PS50110"/>
    </source>
</evidence>
<comment type="similarity">
    <text evidence="6">Belongs to the ARR family. Type-A subfamily.</text>
</comment>
<keyword evidence="5" id="KW-0804">Transcription</keyword>
<feature type="region of interest" description="Disordered" evidence="9">
    <location>
        <begin position="167"/>
        <end position="229"/>
    </location>
</feature>
<evidence type="ECO:0000256" key="6">
    <source>
        <dbReference type="ARBA" id="ARBA00038244"/>
    </source>
</evidence>
<feature type="compositionally biased region" description="Low complexity" evidence="9">
    <location>
        <begin position="193"/>
        <end position="209"/>
    </location>
</feature>
<feature type="domain" description="Response regulatory" evidence="10">
    <location>
        <begin position="11"/>
        <end position="149"/>
    </location>
</feature>
<dbReference type="AlphaFoldDB" id="A0A4D6M6Z5"/>
<feature type="compositionally biased region" description="Low complexity" evidence="9">
    <location>
        <begin position="171"/>
        <end position="180"/>
    </location>
</feature>